<dbReference type="EMBL" id="FXUB01000007">
    <property type="protein sequence ID" value="SMP19621.1"/>
    <property type="molecule type" value="Genomic_DNA"/>
</dbReference>
<dbReference type="Gene3D" id="3.30.1330.30">
    <property type="match status" value="1"/>
</dbReference>
<gene>
    <name evidence="2" type="ORF">SAMN06265339_1698</name>
</gene>
<dbReference type="PANTHER" id="PTHR34215">
    <property type="entry name" value="BLL0784 PROTEIN"/>
    <property type="match status" value="1"/>
</dbReference>
<dbReference type="Gene3D" id="3.30.1230.10">
    <property type="entry name" value="YlxR-like"/>
    <property type="match status" value="1"/>
</dbReference>
<dbReference type="InterPro" id="IPR035931">
    <property type="entry name" value="YlxR-like_sf"/>
</dbReference>
<feature type="domain" description="YlxR" evidence="1">
    <location>
        <begin position="2"/>
        <end position="60"/>
    </location>
</feature>
<proteinExistence type="predicted"/>
<reference evidence="2 3" key="1">
    <citation type="submission" date="2017-05" db="EMBL/GenBank/DDBJ databases">
        <authorList>
            <person name="Varghese N."/>
            <person name="Submissions S."/>
        </authorList>
    </citation>
    <scope>NUCLEOTIDE SEQUENCE [LARGE SCALE GENOMIC DNA]</scope>
    <source>
        <strain evidence="2 3">DSM 15522</strain>
    </source>
</reference>
<evidence type="ECO:0000313" key="3">
    <source>
        <dbReference type="Proteomes" id="UP001157911"/>
    </source>
</evidence>
<dbReference type="InterPro" id="IPR007393">
    <property type="entry name" value="YlxR_dom"/>
</dbReference>
<dbReference type="Proteomes" id="UP001157911">
    <property type="component" value="Unassembled WGS sequence"/>
</dbReference>
<dbReference type="SUPFAM" id="SSF64376">
    <property type="entry name" value="YlxR-like"/>
    <property type="match status" value="1"/>
</dbReference>
<organism evidence="2 3">
    <name type="scientific">Desulfurobacterium pacificum</name>
    <dbReference type="NCBI Taxonomy" id="240166"/>
    <lineage>
        <taxon>Bacteria</taxon>
        <taxon>Pseudomonadati</taxon>
        <taxon>Aquificota</taxon>
        <taxon>Aquificia</taxon>
        <taxon>Desulfurobacteriales</taxon>
        <taxon>Desulfurobacteriaceae</taxon>
        <taxon>Desulfurobacterium</taxon>
    </lineage>
</organism>
<name>A0ABY1NWP3_9BACT</name>
<dbReference type="InterPro" id="IPR029064">
    <property type="entry name" value="Ribosomal_eL30-like_sf"/>
</dbReference>
<sequence length="179" mass="20409">MRTCEGCRKKDEKEKFLRFVEFEGNVMLDTAGKLPGRGYNVCPDSKCIKQFVKKRFKNRINAEELIKNVISSLREYLLHLLSLCHKTGITVIGQDNVKSFKNREGVLLLSSDLSEKTKERLKEAASLTLKDMFTSEELGNALRKERTAGVVFVEKAGLGRKFYEVAQKLKTLSESLKEK</sequence>
<protein>
    <recommendedName>
        <fullName evidence="1">YlxR domain-containing protein</fullName>
    </recommendedName>
</protein>
<dbReference type="RefSeq" id="WP_283401135.1">
    <property type="nucleotide sequence ID" value="NZ_FXUB01000007.1"/>
</dbReference>
<accession>A0ABY1NWP3</accession>
<keyword evidence="3" id="KW-1185">Reference proteome</keyword>
<evidence type="ECO:0000259" key="1">
    <source>
        <dbReference type="Pfam" id="PF04296"/>
    </source>
</evidence>
<dbReference type="InterPro" id="IPR037465">
    <property type="entry name" value="YlxR"/>
</dbReference>
<evidence type="ECO:0000313" key="2">
    <source>
        <dbReference type="EMBL" id="SMP19621.1"/>
    </source>
</evidence>
<dbReference type="SUPFAM" id="SSF55315">
    <property type="entry name" value="L30e-like"/>
    <property type="match status" value="1"/>
</dbReference>
<comment type="caution">
    <text evidence="2">The sequence shown here is derived from an EMBL/GenBank/DDBJ whole genome shotgun (WGS) entry which is preliminary data.</text>
</comment>
<dbReference type="Pfam" id="PF04296">
    <property type="entry name" value="YlxR"/>
    <property type="match status" value="1"/>
</dbReference>
<dbReference type="PANTHER" id="PTHR34215:SF1">
    <property type="entry name" value="YLXR DOMAIN-CONTAINING PROTEIN"/>
    <property type="match status" value="1"/>
</dbReference>